<name>A0A6I9RAQ0_ELAGV</name>
<dbReference type="SUPFAM" id="SSF53756">
    <property type="entry name" value="UDP-Glycosyltransferase/glycogen phosphorylase"/>
    <property type="match status" value="1"/>
</dbReference>
<dbReference type="GO" id="GO:0080043">
    <property type="term" value="F:quercetin 3-O-glucosyltransferase activity"/>
    <property type="evidence" value="ECO:0007669"/>
    <property type="project" value="TreeGrafter"/>
</dbReference>
<dbReference type="FunFam" id="3.40.50.2000:FF:000040">
    <property type="entry name" value="UDP-glycosyltransferase 76C1"/>
    <property type="match status" value="1"/>
</dbReference>
<dbReference type="Gene3D" id="3.40.50.2000">
    <property type="entry name" value="Glycogen Phosphorylase B"/>
    <property type="match status" value="2"/>
</dbReference>
<reference evidence="9" key="1">
    <citation type="submission" date="2025-08" db="UniProtKB">
        <authorList>
            <consortium name="RefSeq"/>
        </authorList>
    </citation>
    <scope>IDENTIFICATION</scope>
</reference>
<dbReference type="FunFam" id="3.40.50.2000:FF:000120">
    <property type="entry name" value="UDP-glycosyltransferase 76C1"/>
    <property type="match status" value="1"/>
</dbReference>
<evidence type="ECO:0000256" key="2">
    <source>
        <dbReference type="ARBA" id="ARBA00022676"/>
    </source>
</evidence>
<evidence type="ECO:0000313" key="8">
    <source>
        <dbReference type="Proteomes" id="UP000504607"/>
    </source>
</evidence>
<dbReference type="PANTHER" id="PTHR11926:SF1494">
    <property type="entry name" value="FLAVONOL 3-O-GLUCOSYLTRANSFERASE UGT76E12-RELATED"/>
    <property type="match status" value="1"/>
</dbReference>
<dbReference type="FunCoup" id="A0A6I9RAQ0">
    <property type="interactions" value="41"/>
</dbReference>
<dbReference type="AlphaFoldDB" id="A0A6I9RAQ0"/>
<dbReference type="OrthoDB" id="5835829at2759"/>
<dbReference type="CDD" id="cd03784">
    <property type="entry name" value="GT1_Gtf-like"/>
    <property type="match status" value="1"/>
</dbReference>
<dbReference type="GO" id="GO:0047254">
    <property type="term" value="F:2,4-dihydroxy-7-methoxy-2H-1,4-benzoxazin-3(4H)-one 2-D-glucosyltransferase activity"/>
    <property type="evidence" value="ECO:0007669"/>
    <property type="project" value="UniProtKB-EC"/>
</dbReference>
<dbReference type="RefSeq" id="XP_010923187.1">
    <property type="nucleotide sequence ID" value="XM_010924885.3"/>
</dbReference>
<evidence type="ECO:0000256" key="3">
    <source>
        <dbReference type="ARBA" id="ARBA00022679"/>
    </source>
</evidence>
<dbReference type="GO" id="GO:0080044">
    <property type="term" value="F:quercetin 7-O-glucosyltransferase activity"/>
    <property type="evidence" value="ECO:0007669"/>
    <property type="project" value="TreeGrafter"/>
</dbReference>
<evidence type="ECO:0000256" key="1">
    <source>
        <dbReference type="ARBA" id="ARBA00009995"/>
    </source>
</evidence>
<sequence>MESMVRKNANGHRIVLFPAPFQGHINPMFHLASLLHSRGFSITILHTNFNSPDPTNYPNYHFVSVPSGLTTSTDDVVAMILSLNANCEGPFRDQMSRMRLERGGEPIACVVVDALLYSGQAVAKQLGLPTLVLRTGSAASFNMFIAFPLLWKRGYLPIQDSRLEVPVNELPPLRVRDLLRVEQSNPEKLRQLIDLVVKETRTSSAIIFNTFLAIEGNELEKVREELSVPIFPIGPLHKLSPRTEGSLMDQDHSCLDWLDKQDPRSVLYVSFGSLASMDTKELAETAWALANCQQPFLWVLRPGSIRGSARIVLPQGLPQGFEEETRGRGKIVKWAPQQQVLAHPAVAAFWTHNGWNSTVESISEGIPMLCKPYFSDQMGNARYVSEVWKVGIQLENGLERGELESAIKRLMTEKEGDEMKRRARDLKEKAAQCVAKEGSSHVALDKLVDYVLSF</sequence>
<proteinExistence type="inferred from homology"/>
<keyword evidence="2" id="KW-0328">Glycosyltransferase</keyword>
<comment type="function">
    <text evidence="6">Glucosyltransferase involved in the last step of benzoxazinoid glucoside biosynthesis. Catalyzes the glucosylation of hydroxamic acids utilizing UDP-glucose as glucose doner, reducing the toxicity of these natural insecticides for storage. Can use DIMBOA and DIBOA as substrates, HMBOA (2-hydroxy-7-methoxy-2H-1,4-benzoxazin-3(4H)-one) and HBOA (2-hydroxy-2H-1,4-benzoxazin-3(4H)-one) with a lower efficiency, but not indole acetic acid or quercitin.</text>
</comment>
<dbReference type="InParanoid" id="A0A6I9RAQ0"/>
<evidence type="ECO:0000256" key="6">
    <source>
        <dbReference type="ARBA" id="ARBA00058304"/>
    </source>
</evidence>
<accession>A0A6I9RAQ0</accession>
<evidence type="ECO:0000313" key="9">
    <source>
        <dbReference type="RefSeq" id="XP_010923187.1"/>
    </source>
</evidence>
<comment type="catalytic activity">
    <reaction evidence="5">
        <text>DIMBOA + UDP-alpha-D-glucose = DIMBOA beta-D-glucoside + UDP + H(+)</text>
        <dbReference type="Rhea" id="RHEA:15541"/>
        <dbReference type="ChEBI" id="CHEBI:15378"/>
        <dbReference type="ChEBI" id="CHEBI:18048"/>
        <dbReference type="ChEBI" id="CHEBI:37573"/>
        <dbReference type="ChEBI" id="CHEBI:58223"/>
        <dbReference type="ChEBI" id="CHEBI:58885"/>
        <dbReference type="EC" id="2.4.1.202"/>
    </reaction>
</comment>
<protein>
    <recommendedName>
        <fullName evidence="7">2,4-dihydroxy-7-methoxy-2H-1,4-benzoxazin-3(4H)-one 2-D-glucosyltransferase</fullName>
        <ecNumber evidence="7">2.4.1.202</ecNumber>
    </recommendedName>
</protein>
<keyword evidence="8" id="KW-1185">Reference proteome</keyword>
<evidence type="ECO:0000256" key="7">
    <source>
        <dbReference type="ARBA" id="ARBA00066799"/>
    </source>
</evidence>
<organism evidence="8 9">
    <name type="scientific">Elaeis guineensis var. tenera</name>
    <name type="common">Oil palm</name>
    <dbReference type="NCBI Taxonomy" id="51953"/>
    <lineage>
        <taxon>Eukaryota</taxon>
        <taxon>Viridiplantae</taxon>
        <taxon>Streptophyta</taxon>
        <taxon>Embryophyta</taxon>
        <taxon>Tracheophyta</taxon>
        <taxon>Spermatophyta</taxon>
        <taxon>Magnoliopsida</taxon>
        <taxon>Liliopsida</taxon>
        <taxon>Arecaceae</taxon>
        <taxon>Arecoideae</taxon>
        <taxon>Cocoseae</taxon>
        <taxon>Elaeidinae</taxon>
        <taxon>Elaeis</taxon>
    </lineage>
</organism>
<dbReference type="GeneID" id="105046326"/>
<keyword evidence="3" id="KW-0808">Transferase</keyword>
<comment type="similarity">
    <text evidence="1">Belongs to the UDP-glycosyltransferase family.</text>
</comment>
<dbReference type="EC" id="2.4.1.202" evidence="7"/>
<evidence type="ECO:0000256" key="5">
    <source>
        <dbReference type="ARBA" id="ARBA00052327"/>
    </source>
</evidence>
<dbReference type="InterPro" id="IPR002213">
    <property type="entry name" value="UDP_glucos_trans"/>
</dbReference>
<evidence type="ECO:0000256" key="4">
    <source>
        <dbReference type="ARBA" id="ARBA00051876"/>
    </source>
</evidence>
<dbReference type="Pfam" id="PF00201">
    <property type="entry name" value="UDPGT"/>
    <property type="match status" value="1"/>
</dbReference>
<gene>
    <name evidence="9" type="primary">LOC105046326</name>
</gene>
<dbReference type="KEGG" id="egu:105046326"/>
<comment type="catalytic activity">
    <reaction evidence="4">
        <text>DIBOA + UDP-alpha-D-glucose = DIBOA beta-D-glucoside + UDP + H(+)</text>
        <dbReference type="Rhea" id="RHEA:33955"/>
        <dbReference type="ChEBI" id="CHEBI:15378"/>
        <dbReference type="ChEBI" id="CHEBI:58223"/>
        <dbReference type="ChEBI" id="CHEBI:58885"/>
        <dbReference type="ChEBI" id="CHEBI:63558"/>
        <dbReference type="ChEBI" id="CHEBI:63670"/>
        <dbReference type="EC" id="2.4.1.202"/>
    </reaction>
</comment>
<dbReference type="Proteomes" id="UP000504607">
    <property type="component" value="Chromosome 5"/>
</dbReference>
<dbReference type="PANTHER" id="PTHR11926">
    <property type="entry name" value="GLUCOSYL/GLUCURONOSYL TRANSFERASES"/>
    <property type="match status" value="1"/>
</dbReference>